<evidence type="ECO:0000313" key="9">
    <source>
        <dbReference type="Proteomes" id="UP000093737"/>
    </source>
</evidence>
<keyword evidence="3" id="KW-0813">Transport</keyword>
<dbReference type="FunFam" id="3.40.50.300:FF:000016">
    <property type="entry name" value="Oligopeptide ABC transporter ATP-binding component"/>
    <property type="match status" value="1"/>
</dbReference>
<comment type="caution">
    <text evidence="8">The sequence shown here is derived from an EMBL/GenBank/DDBJ whole genome shotgun (WGS) entry which is preliminary data.</text>
</comment>
<evidence type="ECO:0000256" key="7">
    <source>
        <dbReference type="ARBA" id="ARBA00023136"/>
    </source>
</evidence>
<dbReference type="Gene3D" id="3.40.50.300">
    <property type="entry name" value="P-loop containing nucleotide triphosphate hydrolases"/>
    <property type="match status" value="1"/>
</dbReference>
<dbReference type="NCBIfam" id="TIGR01727">
    <property type="entry name" value="oligo_HPY"/>
    <property type="match status" value="1"/>
</dbReference>
<dbReference type="InterPro" id="IPR050388">
    <property type="entry name" value="ABC_Ni/Peptide_Import"/>
</dbReference>
<gene>
    <name evidence="8" type="ORF">A8145_29335</name>
</gene>
<organism evidence="8 9">
    <name type="scientific">Rhizobium loti</name>
    <name type="common">Mesorhizobium loti</name>
    <dbReference type="NCBI Taxonomy" id="381"/>
    <lineage>
        <taxon>Bacteria</taxon>
        <taxon>Pseudomonadati</taxon>
        <taxon>Pseudomonadota</taxon>
        <taxon>Alphaproteobacteria</taxon>
        <taxon>Hyphomicrobiales</taxon>
        <taxon>Phyllobacteriaceae</taxon>
        <taxon>Mesorhizobium</taxon>
    </lineage>
</organism>
<dbReference type="PANTHER" id="PTHR43297:SF7">
    <property type="entry name" value="D,D-DIPEPTIDE TRANSPORT ATP-BINDING PROTEIN DDPD-RELATED"/>
    <property type="match status" value="1"/>
</dbReference>
<sequence length="331" mass="35854">MTEPSGDVLLEITDLSLEFRTYRGPIKALNGVSLNVRAGEIVGIVGESGCGKSVTMMAATRLLPKGSAHITGGGIRLFGSDPMKLSERELQHVRGRQVSTIFQEPMNALNPTRRIGEQIVEVIRRHQRLDNAAATSKASGLLRDMLISEPQRIMQAYPFELSGGMRQRVLIAMAFSCEPRLIIADEPTTALDVTVQALILGLIKHKAMSTGTAVVFISHDMAVVSQLCDRLYVLYAGRVAEAGTTASVLAAPAHPYTRALIRCLPGLAPPKQPLEQIPGTLPDLLDPPAGCLFRARCREADDRCGSVPPLAAMEPTRRAACWRRIEETQAA</sequence>
<dbReference type="GO" id="GO:0015833">
    <property type="term" value="P:peptide transport"/>
    <property type="evidence" value="ECO:0007669"/>
    <property type="project" value="InterPro"/>
</dbReference>
<dbReference type="GO" id="GO:0016887">
    <property type="term" value="F:ATP hydrolysis activity"/>
    <property type="evidence" value="ECO:0007669"/>
    <property type="project" value="InterPro"/>
</dbReference>
<evidence type="ECO:0000256" key="1">
    <source>
        <dbReference type="ARBA" id="ARBA00004417"/>
    </source>
</evidence>
<dbReference type="PROSITE" id="PS00211">
    <property type="entry name" value="ABC_TRANSPORTER_1"/>
    <property type="match status" value="1"/>
</dbReference>
<dbReference type="InterPro" id="IPR013563">
    <property type="entry name" value="Oligopep_ABC_C"/>
</dbReference>
<reference evidence="8 9" key="1">
    <citation type="submission" date="2016-05" db="EMBL/GenBank/DDBJ databases">
        <authorList>
            <person name="Ramsay J.P."/>
        </authorList>
    </citation>
    <scope>NUCLEOTIDE SEQUENCE [LARGE SCALE GENOMIC DNA]</scope>
    <source>
        <strain evidence="8 9">NZP2042</strain>
    </source>
</reference>
<dbReference type="SMART" id="SM00382">
    <property type="entry name" value="AAA"/>
    <property type="match status" value="1"/>
</dbReference>
<keyword evidence="6" id="KW-0067">ATP-binding</keyword>
<dbReference type="Pfam" id="PF08352">
    <property type="entry name" value="oligo_HPY"/>
    <property type="match status" value="1"/>
</dbReference>
<keyword evidence="7" id="KW-0472">Membrane</keyword>
<dbReference type="Pfam" id="PF00005">
    <property type="entry name" value="ABC_tran"/>
    <property type="match status" value="1"/>
</dbReference>
<dbReference type="CDD" id="cd03257">
    <property type="entry name" value="ABC_NikE_OppD_transporters"/>
    <property type="match status" value="1"/>
</dbReference>
<accession>A0A6M7U1U4</accession>
<evidence type="ECO:0000256" key="6">
    <source>
        <dbReference type="ARBA" id="ARBA00022840"/>
    </source>
</evidence>
<dbReference type="PANTHER" id="PTHR43297">
    <property type="entry name" value="OLIGOPEPTIDE TRANSPORT ATP-BINDING PROTEIN APPD"/>
    <property type="match status" value="1"/>
</dbReference>
<keyword evidence="5" id="KW-0547">Nucleotide-binding</keyword>
<dbReference type="GO" id="GO:0005886">
    <property type="term" value="C:plasma membrane"/>
    <property type="evidence" value="ECO:0007669"/>
    <property type="project" value="UniProtKB-SubCell"/>
</dbReference>
<evidence type="ECO:0000256" key="3">
    <source>
        <dbReference type="ARBA" id="ARBA00022448"/>
    </source>
</evidence>
<dbReference type="RefSeq" id="WP_056570737.1">
    <property type="nucleotide sequence ID" value="NZ_CP033334.1"/>
</dbReference>
<protein>
    <submittedName>
        <fullName evidence="8">Peptide ABC transporter substrate-binding protein</fullName>
    </submittedName>
</protein>
<dbReference type="AlphaFoldDB" id="A0A6M7U1U4"/>
<keyword evidence="4" id="KW-1003">Cell membrane</keyword>
<evidence type="ECO:0000256" key="2">
    <source>
        <dbReference type="ARBA" id="ARBA00005417"/>
    </source>
</evidence>
<dbReference type="InterPro" id="IPR017871">
    <property type="entry name" value="ABC_transporter-like_CS"/>
</dbReference>
<dbReference type="GO" id="GO:0005524">
    <property type="term" value="F:ATP binding"/>
    <property type="evidence" value="ECO:0007669"/>
    <property type="project" value="UniProtKB-KW"/>
</dbReference>
<proteinExistence type="inferred from homology"/>
<dbReference type="InterPro" id="IPR003593">
    <property type="entry name" value="AAA+_ATPase"/>
</dbReference>
<comment type="similarity">
    <text evidence="2">Belongs to the ABC transporter superfamily.</text>
</comment>
<dbReference type="Proteomes" id="UP000093737">
    <property type="component" value="Unassembled WGS sequence"/>
</dbReference>
<dbReference type="InterPro" id="IPR003439">
    <property type="entry name" value="ABC_transporter-like_ATP-bd"/>
</dbReference>
<comment type="subcellular location">
    <subcellularLocation>
        <location evidence="1">Cell inner membrane</location>
        <topology evidence="1">Peripheral membrane protein</topology>
    </subcellularLocation>
</comment>
<dbReference type="PROSITE" id="PS50893">
    <property type="entry name" value="ABC_TRANSPORTER_2"/>
    <property type="match status" value="1"/>
</dbReference>
<evidence type="ECO:0000256" key="5">
    <source>
        <dbReference type="ARBA" id="ARBA00022741"/>
    </source>
</evidence>
<dbReference type="InterPro" id="IPR027417">
    <property type="entry name" value="P-loop_NTPase"/>
</dbReference>
<evidence type="ECO:0000256" key="4">
    <source>
        <dbReference type="ARBA" id="ARBA00022475"/>
    </source>
</evidence>
<dbReference type="EMBL" id="LYTK01000010">
    <property type="protein sequence ID" value="OBQ66543.1"/>
    <property type="molecule type" value="Genomic_DNA"/>
</dbReference>
<name>A0A6M7U1U4_RHILI</name>
<dbReference type="SUPFAM" id="SSF52540">
    <property type="entry name" value="P-loop containing nucleoside triphosphate hydrolases"/>
    <property type="match status" value="1"/>
</dbReference>
<evidence type="ECO:0000313" key="8">
    <source>
        <dbReference type="EMBL" id="OBQ66543.1"/>
    </source>
</evidence>
<dbReference type="GO" id="GO:0055085">
    <property type="term" value="P:transmembrane transport"/>
    <property type="evidence" value="ECO:0007669"/>
    <property type="project" value="UniProtKB-ARBA"/>
</dbReference>